<dbReference type="FunFam" id="3.30.160.60:FF:002343">
    <property type="entry name" value="Zinc finger protein 33A"/>
    <property type="match status" value="1"/>
</dbReference>
<feature type="region of interest" description="Disordered" evidence="12">
    <location>
        <begin position="131"/>
        <end position="160"/>
    </location>
</feature>
<keyword evidence="9" id="KW-0539">Nucleus</keyword>
<dbReference type="PANTHER" id="PTHR24399:SF31">
    <property type="entry name" value="ZINC FINGER PROTEIN PLAGL1"/>
    <property type="match status" value="1"/>
</dbReference>
<dbReference type="Pfam" id="PF00096">
    <property type="entry name" value="zf-C2H2"/>
    <property type="match status" value="4"/>
</dbReference>
<dbReference type="Gene3D" id="3.30.160.60">
    <property type="entry name" value="Classic Zinc Finger"/>
    <property type="match status" value="6"/>
</dbReference>
<dbReference type="KEGG" id="ncc:104959523"/>
<feature type="coiled-coil region" evidence="11">
    <location>
        <begin position="31"/>
        <end position="58"/>
    </location>
</feature>
<dbReference type="SMART" id="SM00355">
    <property type="entry name" value="ZnF_C2H2"/>
    <property type="match status" value="6"/>
</dbReference>
<evidence type="ECO:0000256" key="9">
    <source>
        <dbReference type="ARBA" id="ARBA00023242"/>
    </source>
</evidence>
<evidence type="ECO:0000313" key="14">
    <source>
        <dbReference type="Proteomes" id="UP000504611"/>
    </source>
</evidence>
<proteinExistence type="predicted"/>
<dbReference type="GO" id="GO:0005654">
    <property type="term" value="C:nucleoplasm"/>
    <property type="evidence" value="ECO:0007669"/>
    <property type="project" value="TreeGrafter"/>
</dbReference>
<name>A0A6I9PFM0_9TELE</name>
<dbReference type="GeneID" id="104959523"/>
<evidence type="ECO:0000256" key="7">
    <source>
        <dbReference type="ARBA" id="ARBA00023125"/>
    </source>
</evidence>
<dbReference type="InterPro" id="IPR013087">
    <property type="entry name" value="Znf_C2H2_type"/>
</dbReference>
<evidence type="ECO:0000256" key="10">
    <source>
        <dbReference type="PROSITE-ProRule" id="PRU00042"/>
    </source>
</evidence>
<gene>
    <name evidence="15" type="primary">LOC104959523</name>
</gene>
<keyword evidence="6" id="KW-0805">Transcription regulation</keyword>
<reference evidence="15" key="1">
    <citation type="submission" date="2025-08" db="UniProtKB">
        <authorList>
            <consortium name="RefSeq"/>
        </authorList>
    </citation>
    <scope>IDENTIFICATION</scope>
    <source>
        <tissue evidence="15">Muscle</tissue>
    </source>
</reference>
<evidence type="ECO:0000256" key="5">
    <source>
        <dbReference type="ARBA" id="ARBA00022833"/>
    </source>
</evidence>
<evidence type="ECO:0000256" key="8">
    <source>
        <dbReference type="ARBA" id="ARBA00023163"/>
    </source>
</evidence>
<feature type="domain" description="C2H2-type" evidence="13">
    <location>
        <begin position="195"/>
        <end position="222"/>
    </location>
</feature>
<dbReference type="OrthoDB" id="654211at2759"/>
<sequence>MMSATLLLRLRVSERLEAAVEEIFGLVEKTVSECQEEAVRSKREILQLRKQIEQLTVLKPTVVLYCADAQPVPALPVLEEMEIQEQLEQKEAYECFSPDTEADSSNNGESEPVPSCELLTCSTAQTLSVNQSMKEEGNERDGSPLPSQSHSAEVFKELHPPPRDQTYCRLCGERFTRDVHLRKHVEESHKGNKAFKCLECNKEFDQRHHLIMHIRIHTGEKPFACDYCDKSFVQNSTRVVHMRLHTGEKPYYCNNCEKSYHTSNHFKLCEMRKKRKMAKEKRNVGKINKKKEFKCLECNKEFNLKHQLVMHTKVHSDEKPFSCDVCDRTFRYKFNCLSHMRRHTEKKTFICDKCGKNFVCSKHLALCTGTEKKSTDRSIRCPTCGRTFYTDADLKVHVQVHESWKLHITEKQQGLNLEEKS</sequence>
<feature type="compositionally biased region" description="Basic and acidic residues" evidence="12">
    <location>
        <begin position="133"/>
        <end position="142"/>
    </location>
</feature>
<protein>
    <submittedName>
        <fullName evidence="15">Zinc finger protein 501-like</fullName>
    </submittedName>
</protein>
<evidence type="ECO:0000256" key="4">
    <source>
        <dbReference type="ARBA" id="ARBA00022771"/>
    </source>
</evidence>
<feature type="domain" description="C2H2-type" evidence="13">
    <location>
        <begin position="379"/>
        <end position="406"/>
    </location>
</feature>
<evidence type="ECO:0000256" key="11">
    <source>
        <dbReference type="SAM" id="Coils"/>
    </source>
</evidence>
<dbReference type="PROSITE" id="PS50157">
    <property type="entry name" value="ZINC_FINGER_C2H2_2"/>
    <property type="match status" value="6"/>
</dbReference>
<keyword evidence="11" id="KW-0175">Coiled coil</keyword>
<dbReference type="PANTHER" id="PTHR24399">
    <property type="entry name" value="ZINC FINGER AND BTB DOMAIN-CONTAINING"/>
    <property type="match status" value="1"/>
</dbReference>
<keyword evidence="5" id="KW-0862">Zinc</keyword>
<keyword evidence="4 10" id="KW-0863">Zinc-finger</keyword>
<evidence type="ECO:0000256" key="12">
    <source>
        <dbReference type="SAM" id="MobiDB-lite"/>
    </source>
</evidence>
<dbReference type="PROSITE" id="PS00028">
    <property type="entry name" value="ZINC_FINGER_C2H2_1"/>
    <property type="match status" value="6"/>
</dbReference>
<dbReference type="GO" id="GO:0001227">
    <property type="term" value="F:DNA-binding transcription repressor activity, RNA polymerase II-specific"/>
    <property type="evidence" value="ECO:0007669"/>
    <property type="project" value="TreeGrafter"/>
</dbReference>
<feature type="domain" description="C2H2-type" evidence="13">
    <location>
        <begin position="293"/>
        <end position="320"/>
    </location>
</feature>
<dbReference type="RefSeq" id="XP_010785723.1">
    <property type="nucleotide sequence ID" value="XM_010787421.1"/>
</dbReference>
<evidence type="ECO:0000256" key="6">
    <source>
        <dbReference type="ARBA" id="ARBA00023015"/>
    </source>
</evidence>
<comment type="subcellular location">
    <subcellularLocation>
        <location evidence="1">Nucleus</location>
    </subcellularLocation>
</comment>
<evidence type="ECO:0000256" key="2">
    <source>
        <dbReference type="ARBA" id="ARBA00022723"/>
    </source>
</evidence>
<dbReference type="GO" id="GO:0000978">
    <property type="term" value="F:RNA polymerase II cis-regulatory region sequence-specific DNA binding"/>
    <property type="evidence" value="ECO:0007669"/>
    <property type="project" value="TreeGrafter"/>
</dbReference>
<feature type="domain" description="C2H2-type" evidence="13">
    <location>
        <begin position="166"/>
        <end position="194"/>
    </location>
</feature>
<evidence type="ECO:0000256" key="3">
    <source>
        <dbReference type="ARBA" id="ARBA00022737"/>
    </source>
</evidence>
<organism evidence="14 15">
    <name type="scientific">Notothenia coriiceps</name>
    <name type="common">black rockcod</name>
    <dbReference type="NCBI Taxonomy" id="8208"/>
    <lineage>
        <taxon>Eukaryota</taxon>
        <taxon>Metazoa</taxon>
        <taxon>Chordata</taxon>
        <taxon>Craniata</taxon>
        <taxon>Vertebrata</taxon>
        <taxon>Euteleostomi</taxon>
        <taxon>Actinopterygii</taxon>
        <taxon>Neopterygii</taxon>
        <taxon>Teleostei</taxon>
        <taxon>Neoteleostei</taxon>
        <taxon>Acanthomorphata</taxon>
        <taxon>Eupercaria</taxon>
        <taxon>Perciformes</taxon>
        <taxon>Notothenioidei</taxon>
        <taxon>Nototheniidae</taxon>
        <taxon>Notothenia</taxon>
    </lineage>
</organism>
<keyword evidence="3" id="KW-0677">Repeat</keyword>
<dbReference type="InterPro" id="IPR036236">
    <property type="entry name" value="Znf_C2H2_sf"/>
</dbReference>
<evidence type="ECO:0000313" key="15">
    <source>
        <dbReference type="RefSeq" id="XP_010785723.1"/>
    </source>
</evidence>
<dbReference type="AlphaFoldDB" id="A0A6I9PFM0"/>
<evidence type="ECO:0000259" key="13">
    <source>
        <dbReference type="PROSITE" id="PS50157"/>
    </source>
</evidence>
<dbReference type="GO" id="GO:0008270">
    <property type="term" value="F:zinc ion binding"/>
    <property type="evidence" value="ECO:0007669"/>
    <property type="project" value="UniProtKB-KW"/>
</dbReference>
<keyword evidence="8" id="KW-0804">Transcription</keyword>
<dbReference type="FunFam" id="3.30.160.60:FF:000110">
    <property type="entry name" value="Zinc finger protein-like"/>
    <property type="match status" value="1"/>
</dbReference>
<keyword evidence="14" id="KW-1185">Reference proteome</keyword>
<keyword evidence="7" id="KW-0238">DNA-binding</keyword>
<dbReference type="FunFam" id="3.30.160.60:FF:000624">
    <property type="entry name" value="zinc finger protein 697"/>
    <property type="match status" value="1"/>
</dbReference>
<keyword evidence="2" id="KW-0479">Metal-binding</keyword>
<evidence type="ECO:0000256" key="1">
    <source>
        <dbReference type="ARBA" id="ARBA00004123"/>
    </source>
</evidence>
<feature type="domain" description="C2H2-type" evidence="13">
    <location>
        <begin position="223"/>
        <end position="250"/>
    </location>
</feature>
<feature type="domain" description="C2H2-type" evidence="13">
    <location>
        <begin position="321"/>
        <end position="348"/>
    </location>
</feature>
<dbReference type="SUPFAM" id="SSF57667">
    <property type="entry name" value="beta-beta-alpha zinc fingers"/>
    <property type="match status" value="4"/>
</dbReference>
<dbReference type="Proteomes" id="UP000504611">
    <property type="component" value="Unplaced"/>
</dbReference>
<accession>A0A6I9PFM0</accession>